<protein>
    <submittedName>
        <fullName evidence="1">Uncharacterized protein</fullName>
    </submittedName>
</protein>
<dbReference type="EMBL" id="JBJGEB010000002">
    <property type="protein sequence ID" value="MFK7641269.1"/>
    <property type="molecule type" value="Genomic_DNA"/>
</dbReference>
<dbReference type="RefSeq" id="WP_405385392.1">
    <property type="nucleotide sequence ID" value="NZ_JBJGEB010000002.1"/>
</dbReference>
<keyword evidence="2" id="KW-1185">Reference proteome</keyword>
<organism evidence="1 2">
    <name type="scientific">Neisseria oralis</name>
    <dbReference type="NCBI Taxonomy" id="1107316"/>
    <lineage>
        <taxon>Bacteria</taxon>
        <taxon>Pseudomonadati</taxon>
        <taxon>Pseudomonadota</taxon>
        <taxon>Betaproteobacteria</taxon>
        <taxon>Neisseriales</taxon>
        <taxon>Neisseriaceae</taxon>
        <taxon>Neisseria</taxon>
    </lineage>
</organism>
<sequence length="52" mass="5940">MMKVLDNAKLSSVAGGGLFQLGPGNILMPIRFWFKTEEDWQRFLNLGNTIKR</sequence>
<gene>
    <name evidence="1" type="ORF">ACI43T_01970</name>
</gene>
<name>A0ABW8Q176_9NEIS</name>
<accession>A0ABW8Q176</accession>
<comment type="caution">
    <text evidence="1">The sequence shown here is derived from an EMBL/GenBank/DDBJ whole genome shotgun (WGS) entry which is preliminary data.</text>
</comment>
<evidence type="ECO:0000313" key="1">
    <source>
        <dbReference type="EMBL" id="MFK7641269.1"/>
    </source>
</evidence>
<proteinExistence type="predicted"/>
<dbReference type="Proteomes" id="UP001621964">
    <property type="component" value="Unassembled WGS sequence"/>
</dbReference>
<evidence type="ECO:0000313" key="2">
    <source>
        <dbReference type="Proteomes" id="UP001621964"/>
    </source>
</evidence>
<reference evidence="1 2" key="1">
    <citation type="submission" date="2024-11" db="EMBL/GenBank/DDBJ databases">
        <authorList>
            <person name="Mikucki A.G."/>
            <person name="Kahler C.M."/>
        </authorList>
    </citation>
    <scope>NUCLEOTIDE SEQUENCE [LARGE SCALE GENOMIC DNA]</scope>
    <source>
        <strain evidence="1 2">EXNM717</strain>
    </source>
</reference>